<organism evidence="1 2">
    <name type="scientific">Spiromyces aspiralis</name>
    <dbReference type="NCBI Taxonomy" id="68401"/>
    <lineage>
        <taxon>Eukaryota</taxon>
        <taxon>Fungi</taxon>
        <taxon>Fungi incertae sedis</taxon>
        <taxon>Zoopagomycota</taxon>
        <taxon>Kickxellomycotina</taxon>
        <taxon>Kickxellomycetes</taxon>
        <taxon>Kickxellales</taxon>
        <taxon>Kickxellaceae</taxon>
        <taxon>Spiromyces</taxon>
    </lineage>
</organism>
<proteinExistence type="predicted"/>
<comment type="caution">
    <text evidence="1">The sequence shown here is derived from an EMBL/GenBank/DDBJ whole genome shotgun (WGS) entry which is preliminary data.</text>
</comment>
<accession>A0ACC1HD76</accession>
<keyword evidence="2" id="KW-1185">Reference proteome</keyword>
<sequence>MSAAEELRRPRRDAARRPTARHSAADPSDKDPVASSTPAINTNIEEVFLRLNDTRPIPVHWAHRTTPFTHPRSMALSSLHLTLRTNILCYKTTDIVAIMCLNLGVDPPDCIKPVDCPKLEAWINPHQLPNSYTHNGDQRNSLERARDLIGKSLQQQFSSLQSQRLAVHMLMDPAIEVIQRKCARIQRGNHGRVVFYYNGHGVPRPTSNGDIWAFDEAFEQYIPASAADVRDWMPSPAVFIWECANAQTVMEAVMRVTSQRAAAARNSENPDAMMYKQGQMSDSSLLEDIHFAATSHRELLPTNPEIPVDLFTSCLTTPIRIALRFWVTQNPDSGITMDMVDNLPGPLSDRRTPLGEINWIFVTITDTIAWTVLPRKVFYKLFRQDVLVSTLLRNYLLAERVMRYYGRHPTCSPSLPLTHKHPLWEKWDMEVSLCLGQLPKLLKAERWRKHVEKVQKKRQERQKEWEEIMRGRMHHTVPEADTASSDESPRINLKL</sequence>
<dbReference type="Proteomes" id="UP001145114">
    <property type="component" value="Unassembled WGS sequence"/>
</dbReference>
<evidence type="ECO:0000313" key="2">
    <source>
        <dbReference type="Proteomes" id="UP001145114"/>
    </source>
</evidence>
<feature type="non-terminal residue" evidence="1">
    <location>
        <position position="495"/>
    </location>
</feature>
<dbReference type="EMBL" id="JAMZIH010007219">
    <property type="protein sequence ID" value="KAJ1673227.1"/>
    <property type="molecule type" value="Genomic_DNA"/>
</dbReference>
<reference evidence="1" key="1">
    <citation type="submission" date="2022-06" db="EMBL/GenBank/DDBJ databases">
        <title>Phylogenomic reconstructions and comparative analyses of Kickxellomycotina fungi.</title>
        <authorList>
            <person name="Reynolds N.K."/>
            <person name="Stajich J.E."/>
            <person name="Barry K."/>
            <person name="Grigoriev I.V."/>
            <person name="Crous P."/>
            <person name="Smith M.E."/>
        </authorList>
    </citation>
    <scope>NUCLEOTIDE SEQUENCE</scope>
    <source>
        <strain evidence="1">RSA 2271</strain>
    </source>
</reference>
<evidence type="ECO:0000313" key="1">
    <source>
        <dbReference type="EMBL" id="KAJ1673227.1"/>
    </source>
</evidence>
<gene>
    <name evidence="1" type="primary">KOG1_2</name>
    <name evidence="1" type="ORF">EV182_005651</name>
</gene>
<protein>
    <submittedName>
        <fullName evidence="1">Target of rapamycin complex 1 subunit kog1</fullName>
    </submittedName>
</protein>
<name>A0ACC1HD76_9FUNG</name>